<keyword evidence="2" id="KW-1185">Reference proteome</keyword>
<name>A0AAW1R220_9CHLO</name>
<proteinExistence type="predicted"/>
<evidence type="ECO:0000313" key="2">
    <source>
        <dbReference type="Proteomes" id="UP001438707"/>
    </source>
</evidence>
<accession>A0AAW1R220</accession>
<organism evidence="1 2">
    <name type="scientific">Apatococcus lobatus</name>
    <dbReference type="NCBI Taxonomy" id="904363"/>
    <lineage>
        <taxon>Eukaryota</taxon>
        <taxon>Viridiplantae</taxon>
        <taxon>Chlorophyta</taxon>
        <taxon>core chlorophytes</taxon>
        <taxon>Trebouxiophyceae</taxon>
        <taxon>Chlorellales</taxon>
        <taxon>Chlorellaceae</taxon>
        <taxon>Apatococcus</taxon>
    </lineage>
</organism>
<reference evidence="1 2" key="1">
    <citation type="journal article" date="2024" name="Nat. Commun.">
        <title>Phylogenomics reveals the evolutionary origins of lichenization in chlorophyte algae.</title>
        <authorList>
            <person name="Puginier C."/>
            <person name="Libourel C."/>
            <person name="Otte J."/>
            <person name="Skaloud P."/>
            <person name="Haon M."/>
            <person name="Grisel S."/>
            <person name="Petersen M."/>
            <person name="Berrin J.G."/>
            <person name="Delaux P.M."/>
            <person name="Dal Grande F."/>
            <person name="Keller J."/>
        </authorList>
    </citation>
    <scope>NUCLEOTIDE SEQUENCE [LARGE SCALE GENOMIC DNA]</scope>
    <source>
        <strain evidence="1 2">SAG 2145</strain>
    </source>
</reference>
<dbReference type="EMBL" id="JALJOS010000017">
    <property type="protein sequence ID" value="KAK9827853.1"/>
    <property type="molecule type" value="Genomic_DNA"/>
</dbReference>
<protein>
    <submittedName>
        <fullName evidence="1">Uncharacterized protein</fullName>
    </submittedName>
</protein>
<dbReference type="AlphaFoldDB" id="A0AAW1R220"/>
<gene>
    <name evidence="1" type="ORF">WJX74_005868</name>
</gene>
<sequence length="309" mass="33904">MAYRLLQRLKYSHQYVEESAIKRFLAPRPPPGSLRGALSRNGGPDLVSSSSTVKLDSAGWLKMNSVELDWANFSNLVQLFTDPQLSPESALQLRFDNERKLAKVWKAEEDIDDFEAACSISQQVSEALREGFVERVELDGVKTLLTLVEPSIEPLAVPGLGVGPPLEPAGAAKGYTVRPWSDARAIIATDSVEIFVDPYAGMLQSLGMTWAPVSRGADMDFDLRVPAAMAPFTTTWALFESELRATAAVAAPDAESAAAEHQESVTIDTSCGREIAWKDFCKSAALTSRSFCRPYKFRVAGRPYIVEFH</sequence>
<comment type="caution">
    <text evidence="1">The sequence shown here is derived from an EMBL/GenBank/DDBJ whole genome shotgun (WGS) entry which is preliminary data.</text>
</comment>
<dbReference type="Proteomes" id="UP001438707">
    <property type="component" value="Unassembled WGS sequence"/>
</dbReference>
<evidence type="ECO:0000313" key="1">
    <source>
        <dbReference type="EMBL" id="KAK9827853.1"/>
    </source>
</evidence>